<proteinExistence type="predicted"/>
<dbReference type="GO" id="GO:0006508">
    <property type="term" value="P:proteolysis"/>
    <property type="evidence" value="ECO:0007669"/>
    <property type="project" value="InterPro"/>
</dbReference>
<dbReference type="InterPro" id="IPR032466">
    <property type="entry name" value="Metal_Hydrolase"/>
</dbReference>
<dbReference type="Gene3D" id="3.20.20.140">
    <property type="entry name" value="Metal-dependent hydrolases"/>
    <property type="match status" value="1"/>
</dbReference>
<dbReference type="GO" id="GO:0070573">
    <property type="term" value="F:metallodipeptidase activity"/>
    <property type="evidence" value="ECO:0007669"/>
    <property type="project" value="InterPro"/>
</dbReference>
<comment type="caution">
    <text evidence="1">The sequence shown here is derived from an EMBL/GenBank/DDBJ whole genome shotgun (WGS) entry which is preliminary data.</text>
</comment>
<protein>
    <submittedName>
        <fullName evidence="1">Membrane dipeptidase</fullName>
        <ecNumber evidence="1">3.4.13.-</ecNumber>
    </submittedName>
</protein>
<organism evidence="1 2">
    <name type="scientific">Candidatus Enterocloster excrementigallinarum</name>
    <dbReference type="NCBI Taxonomy" id="2838558"/>
    <lineage>
        <taxon>Bacteria</taxon>
        <taxon>Bacillati</taxon>
        <taxon>Bacillota</taxon>
        <taxon>Clostridia</taxon>
        <taxon>Lachnospirales</taxon>
        <taxon>Lachnospiraceae</taxon>
        <taxon>Enterocloster</taxon>
    </lineage>
</organism>
<dbReference type="EMBL" id="DWWB01000005">
    <property type="protein sequence ID" value="HJC65364.1"/>
    <property type="molecule type" value="Genomic_DNA"/>
</dbReference>
<evidence type="ECO:0000313" key="2">
    <source>
        <dbReference type="Proteomes" id="UP000823863"/>
    </source>
</evidence>
<dbReference type="Proteomes" id="UP000823863">
    <property type="component" value="Unassembled WGS sequence"/>
</dbReference>
<gene>
    <name evidence="1" type="ORF">H9931_01410</name>
</gene>
<dbReference type="PANTHER" id="PTHR10443">
    <property type="entry name" value="MICROSOMAL DIPEPTIDASE"/>
    <property type="match status" value="1"/>
</dbReference>
<dbReference type="PROSITE" id="PS51365">
    <property type="entry name" value="RENAL_DIPEPTIDASE_2"/>
    <property type="match status" value="1"/>
</dbReference>
<keyword evidence="1" id="KW-0224">Dipeptidase</keyword>
<reference evidence="1" key="2">
    <citation type="submission" date="2021-04" db="EMBL/GenBank/DDBJ databases">
        <authorList>
            <person name="Gilroy R."/>
        </authorList>
    </citation>
    <scope>NUCLEOTIDE SEQUENCE</scope>
    <source>
        <strain evidence="1">CHK198-12963</strain>
    </source>
</reference>
<accession>A0A9D2TCY8</accession>
<keyword evidence="1" id="KW-0378">Hydrolase</keyword>
<name>A0A9D2TCY8_9FIRM</name>
<dbReference type="Pfam" id="PF01244">
    <property type="entry name" value="Peptidase_M19"/>
    <property type="match status" value="1"/>
</dbReference>
<keyword evidence="1" id="KW-0645">Protease</keyword>
<dbReference type="SUPFAM" id="SSF51556">
    <property type="entry name" value="Metallo-dependent hydrolases"/>
    <property type="match status" value="1"/>
</dbReference>
<reference evidence="1" key="1">
    <citation type="journal article" date="2021" name="PeerJ">
        <title>Extensive microbial diversity within the chicken gut microbiome revealed by metagenomics and culture.</title>
        <authorList>
            <person name="Gilroy R."/>
            <person name="Ravi A."/>
            <person name="Getino M."/>
            <person name="Pursley I."/>
            <person name="Horton D.L."/>
            <person name="Alikhan N.F."/>
            <person name="Baker D."/>
            <person name="Gharbi K."/>
            <person name="Hall N."/>
            <person name="Watson M."/>
            <person name="Adriaenssens E.M."/>
            <person name="Foster-Nyarko E."/>
            <person name="Jarju S."/>
            <person name="Secka A."/>
            <person name="Antonio M."/>
            <person name="Oren A."/>
            <person name="Chaudhuri R.R."/>
            <person name="La Ragione R."/>
            <person name="Hildebrand F."/>
            <person name="Pallen M.J."/>
        </authorList>
    </citation>
    <scope>NUCLEOTIDE SEQUENCE</scope>
    <source>
        <strain evidence="1">CHK198-12963</strain>
    </source>
</reference>
<sequence length="307" mass="34646">MELFDLHCDTLVNYQEEGKDFLSEGTMFSLRNLPLFHRLCQTMAIFVPDTVRGPEAEAYFDRNCAYFKTLLKKQGDLAAQARSGEEIERITGEGKCALILSAESGACLGGRLERVEELYQEGVRFLGLVWNGENELGSGHNTKKGLTDFGIRVIRRMEQLRMVADVSHLNDRGFDMVCEVSSRPFVATHSNLRSVASHVRNLTEEQFQEIVRRKGLVGLNLYRSFLSNEGKGDLEALCRHVYRMLELGGEDVIACGSDFDGADIDQSLAGPEKFAAAAEYLMERKIPEKAVKKMFFTNSLEFCRRNF</sequence>
<dbReference type="PANTHER" id="PTHR10443:SF12">
    <property type="entry name" value="DIPEPTIDASE"/>
    <property type="match status" value="1"/>
</dbReference>
<dbReference type="EC" id="3.4.13.-" evidence="1"/>
<dbReference type="InterPro" id="IPR008257">
    <property type="entry name" value="Pept_M19"/>
</dbReference>
<dbReference type="AlphaFoldDB" id="A0A9D2TCY8"/>
<evidence type="ECO:0000313" key="1">
    <source>
        <dbReference type="EMBL" id="HJC65364.1"/>
    </source>
</evidence>